<accession>A0A9P3LLB1</accession>
<evidence type="ECO:0000313" key="2">
    <source>
        <dbReference type="Proteomes" id="UP000703269"/>
    </source>
</evidence>
<reference evidence="1 2" key="1">
    <citation type="submission" date="2021-08" db="EMBL/GenBank/DDBJ databases">
        <title>Draft Genome Sequence of Phanerochaete sordida strain YK-624.</title>
        <authorList>
            <person name="Mori T."/>
            <person name="Dohra H."/>
            <person name="Suzuki T."/>
            <person name="Kawagishi H."/>
            <person name="Hirai H."/>
        </authorList>
    </citation>
    <scope>NUCLEOTIDE SEQUENCE [LARGE SCALE GENOMIC DNA]</scope>
    <source>
        <strain evidence="1 2">YK-624</strain>
    </source>
</reference>
<dbReference type="EMBL" id="BPQB01000081">
    <property type="protein sequence ID" value="GJE98097.1"/>
    <property type="molecule type" value="Genomic_DNA"/>
</dbReference>
<evidence type="ECO:0000313" key="1">
    <source>
        <dbReference type="EMBL" id="GJE98097.1"/>
    </source>
</evidence>
<dbReference type="Proteomes" id="UP000703269">
    <property type="component" value="Unassembled WGS sequence"/>
</dbReference>
<proteinExistence type="predicted"/>
<gene>
    <name evidence="1" type="ORF">PsYK624_143190</name>
</gene>
<sequence length="109" mass="11236">MPVQAPHGLQFHLEQPAIGFGFGAEPQASVQNLGTIFGGTVQSSGLPAGMEGAFEALLTSATFEDLMQELLGFTDGLSPGSESASSPDVDFEIVQMLSESECAGPSFPS</sequence>
<name>A0A9P3LLB1_9APHY</name>
<dbReference type="AlphaFoldDB" id="A0A9P3LLB1"/>
<comment type="caution">
    <text evidence="1">The sequence shown here is derived from an EMBL/GenBank/DDBJ whole genome shotgun (WGS) entry which is preliminary data.</text>
</comment>
<protein>
    <submittedName>
        <fullName evidence="1">Uncharacterized protein</fullName>
    </submittedName>
</protein>
<organism evidence="1 2">
    <name type="scientific">Phanerochaete sordida</name>
    <dbReference type="NCBI Taxonomy" id="48140"/>
    <lineage>
        <taxon>Eukaryota</taxon>
        <taxon>Fungi</taxon>
        <taxon>Dikarya</taxon>
        <taxon>Basidiomycota</taxon>
        <taxon>Agaricomycotina</taxon>
        <taxon>Agaricomycetes</taxon>
        <taxon>Polyporales</taxon>
        <taxon>Phanerochaetaceae</taxon>
        <taxon>Phanerochaete</taxon>
    </lineage>
</organism>
<keyword evidence="2" id="KW-1185">Reference proteome</keyword>